<reference evidence="1 2" key="2">
    <citation type="submission" date="2018-05" db="EMBL/GenBank/DDBJ databases">
        <authorList>
            <person name="Lanie J.A."/>
            <person name="Ng W.-L."/>
            <person name="Kazmierczak K.M."/>
            <person name="Andrzejewski T.M."/>
            <person name="Davidsen T.M."/>
            <person name="Wayne K.J."/>
            <person name="Tettelin H."/>
            <person name="Glass J.I."/>
            <person name="Rusch D."/>
            <person name="Podicherti R."/>
            <person name="Tsui H.-C.T."/>
            <person name="Winkler M.E."/>
        </authorList>
    </citation>
    <scope>NUCLEOTIDE SEQUENCE [LARGE SCALE GENOMIC DNA]</scope>
    <source>
        <strain evidence="1 2">C305</strain>
    </source>
</reference>
<name>A0A2U2X391_9FLAO</name>
<reference evidence="1 2" key="1">
    <citation type="submission" date="2018-05" db="EMBL/GenBank/DDBJ databases">
        <title>Brumimicrobium oceani sp. nov., isolated from coastal sediment.</title>
        <authorList>
            <person name="Kou Y."/>
        </authorList>
    </citation>
    <scope>NUCLEOTIDE SEQUENCE [LARGE SCALE GENOMIC DNA]</scope>
    <source>
        <strain evidence="1 2">C305</strain>
    </source>
</reference>
<dbReference type="AlphaFoldDB" id="A0A2U2X391"/>
<proteinExistence type="predicted"/>
<dbReference type="EMBL" id="QFRJ01000014">
    <property type="protein sequence ID" value="PWH82247.1"/>
    <property type="molecule type" value="Genomic_DNA"/>
</dbReference>
<evidence type="ECO:0000313" key="2">
    <source>
        <dbReference type="Proteomes" id="UP000245370"/>
    </source>
</evidence>
<keyword evidence="2" id="KW-1185">Reference proteome</keyword>
<dbReference type="Proteomes" id="UP000245370">
    <property type="component" value="Unassembled WGS sequence"/>
</dbReference>
<protein>
    <recommendedName>
        <fullName evidence="3">Outer membrane protein beta-barrel domain-containing protein</fullName>
    </recommendedName>
</protein>
<evidence type="ECO:0008006" key="3">
    <source>
        <dbReference type="Google" id="ProtNLM"/>
    </source>
</evidence>
<comment type="caution">
    <text evidence="1">The sequence shown here is derived from an EMBL/GenBank/DDBJ whole genome shotgun (WGS) entry which is preliminary data.</text>
</comment>
<sequence length="199" mass="22762">MSSLTLTAQKVAEIEEPQHAFQLMGGISKDLIGVQDQGYSLGVAYQVYFPKRFILGVEVATDQSSYQKLSTIYSAKDRWDKFTGFSGAVRLGYQIVNRKYIDFSFSAMPQIYHRSHFIKTRDKETKEEETEIENTTFFSLPLLANRFEFNYKISPAHAVGFVFDVHLDFDTNIFGDVIASKAFMIGRAMLSYRFVLPNN</sequence>
<organism evidence="1 2">
    <name type="scientific">Brumimicrobium oceani</name>
    <dbReference type="NCBI Taxonomy" id="2100725"/>
    <lineage>
        <taxon>Bacteria</taxon>
        <taxon>Pseudomonadati</taxon>
        <taxon>Bacteroidota</taxon>
        <taxon>Flavobacteriia</taxon>
        <taxon>Flavobacteriales</taxon>
        <taxon>Crocinitomicaceae</taxon>
        <taxon>Brumimicrobium</taxon>
    </lineage>
</organism>
<evidence type="ECO:0000313" key="1">
    <source>
        <dbReference type="EMBL" id="PWH82247.1"/>
    </source>
</evidence>
<accession>A0A2U2X391</accession>
<gene>
    <name evidence="1" type="ORF">DIT68_14175</name>
</gene>